<dbReference type="GO" id="GO:0022857">
    <property type="term" value="F:transmembrane transporter activity"/>
    <property type="evidence" value="ECO:0007669"/>
    <property type="project" value="InterPro"/>
</dbReference>
<evidence type="ECO:0000256" key="7">
    <source>
        <dbReference type="SAM" id="MobiDB-lite"/>
    </source>
</evidence>
<keyword evidence="3" id="KW-0813">Transport</keyword>
<feature type="transmembrane region" description="Helical" evidence="8">
    <location>
        <begin position="752"/>
        <end position="778"/>
    </location>
</feature>
<comment type="similarity">
    <text evidence="2">Belongs to the purine-cytosine permease (2.A.39) family.</text>
</comment>
<reference evidence="10" key="1">
    <citation type="submission" date="2018-09" db="EMBL/GenBank/DDBJ databases">
        <title>Genome sequencing of strain 2DFWR-13.</title>
        <authorList>
            <person name="Heo J."/>
            <person name="Kim S.-J."/>
            <person name="Kwon S.-W."/>
        </authorList>
    </citation>
    <scope>NUCLEOTIDE SEQUENCE [LARGE SCALE GENOMIC DNA]</scope>
    <source>
        <strain evidence="10">2DFWR-13</strain>
    </source>
</reference>
<accession>A0A387BAN3</accession>
<gene>
    <name evidence="9" type="ORF">D7I47_12390</name>
</gene>
<feature type="transmembrane region" description="Helical" evidence="8">
    <location>
        <begin position="633"/>
        <end position="652"/>
    </location>
</feature>
<protein>
    <recommendedName>
        <fullName evidence="11">Cytosine permease</fullName>
    </recommendedName>
</protein>
<evidence type="ECO:0000256" key="6">
    <source>
        <dbReference type="ARBA" id="ARBA00023136"/>
    </source>
</evidence>
<dbReference type="InterPro" id="IPR026030">
    <property type="entry name" value="Pur-cyt_permease_Fcy2/21/22"/>
</dbReference>
<feature type="compositionally biased region" description="Pro residues" evidence="7">
    <location>
        <begin position="336"/>
        <end position="358"/>
    </location>
</feature>
<feature type="region of interest" description="Disordered" evidence="7">
    <location>
        <begin position="1"/>
        <end position="42"/>
    </location>
</feature>
<evidence type="ECO:0000256" key="5">
    <source>
        <dbReference type="ARBA" id="ARBA00022989"/>
    </source>
</evidence>
<dbReference type="PANTHER" id="PTHR31806:SF1">
    <property type="entry name" value="PURINE-CYTOSINE PERMEASE FCY2-RELATED"/>
    <property type="match status" value="1"/>
</dbReference>
<keyword evidence="6 8" id="KW-0472">Membrane</keyword>
<feature type="transmembrane region" description="Helical" evidence="8">
    <location>
        <begin position="705"/>
        <end position="727"/>
    </location>
</feature>
<keyword evidence="4 8" id="KW-0812">Transmembrane</keyword>
<organism evidence="9 10">
    <name type="scientific">Protaetiibacter intestinalis</name>
    <dbReference type="NCBI Taxonomy" id="2419774"/>
    <lineage>
        <taxon>Bacteria</taxon>
        <taxon>Bacillati</taxon>
        <taxon>Actinomycetota</taxon>
        <taxon>Actinomycetes</taxon>
        <taxon>Micrococcales</taxon>
        <taxon>Microbacteriaceae</taxon>
        <taxon>Protaetiibacter</taxon>
    </lineage>
</organism>
<evidence type="ECO:0000256" key="4">
    <source>
        <dbReference type="ARBA" id="ARBA00022692"/>
    </source>
</evidence>
<name>A0A387BAN3_9MICO</name>
<dbReference type="InterPro" id="IPR001248">
    <property type="entry name" value="Pur-cyt_permease"/>
</dbReference>
<feature type="transmembrane region" description="Helical" evidence="8">
    <location>
        <begin position="489"/>
        <end position="513"/>
    </location>
</feature>
<dbReference type="KEGG" id="lyd:D7I47_12390"/>
<evidence type="ECO:0000256" key="3">
    <source>
        <dbReference type="ARBA" id="ARBA00022448"/>
    </source>
</evidence>
<evidence type="ECO:0000313" key="9">
    <source>
        <dbReference type="EMBL" id="AYF98971.1"/>
    </source>
</evidence>
<keyword evidence="5 8" id="KW-1133">Transmembrane helix</keyword>
<dbReference type="Gene3D" id="1.10.4160.10">
    <property type="entry name" value="Hydantoin permease"/>
    <property type="match status" value="1"/>
</dbReference>
<feature type="compositionally biased region" description="Pro residues" evidence="7">
    <location>
        <begin position="301"/>
        <end position="316"/>
    </location>
</feature>
<feature type="region of interest" description="Disordered" evidence="7">
    <location>
        <begin position="236"/>
        <end position="260"/>
    </location>
</feature>
<keyword evidence="10" id="KW-1185">Reference proteome</keyword>
<feature type="transmembrane region" description="Helical" evidence="8">
    <location>
        <begin position="910"/>
        <end position="931"/>
    </location>
</feature>
<feature type="compositionally biased region" description="Low complexity" evidence="7">
    <location>
        <begin position="10"/>
        <end position="30"/>
    </location>
</feature>
<dbReference type="AlphaFoldDB" id="A0A387BAN3"/>
<proteinExistence type="inferred from homology"/>
<dbReference type="GO" id="GO:0005886">
    <property type="term" value="C:plasma membrane"/>
    <property type="evidence" value="ECO:0007669"/>
    <property type="project" value="TreeGrafter"/>
</dbReference>
<evidence type="ECO:0000256" key="1">
    <source>
        <dbReference type="ARBA" id="ARBA00004141"/>
    </source>
</evidence>
<feature type="transmembrane region" description="Helical" evidence="8">
    <location>
        <begin position="664"/>
        <end position="684"/>
    </location>
</feature>
<dbReference type="Pfam" id="PF02133">
    <property type="entry name" value="Transp_cyt_pur"/>
    <property type="match status" value="1"/>
</dbReference>
<feature type="transmembrane region" description="Helical" evidence="8">
    <location>
        <begin position="861"/>
        <end position="879"/>
    </location>
</feature>
<feature type="transmembrane region" description="Helical" evidence="8">
    <location>
        <begin position="820"/>
        <end position="841"/>
    </location>
</feature>
<dbReference type="PANTHER" id="PTHR31806">
    <property type="entry name" value="PURINE-CYTOSINE PERMEASE FCY2-RELATED"/>
    <property type="match status" value="1"/>
</dbReference>
<dbReference type="RefSeq" id="WP_120763340.1">
    <property type="nucleotide sequence ID" value="NZ_CP032630.1"/>
</dbReference>
<feature type="region of interest" description="Disordered" evidence="7">
    <location>
        <begin position="65"/>
        <end position="122"/>
    </location>
</feature>
<feature type="compositionally biased region" description="Low complexity" evidence="7">
    <location>
        <begin position="291"/>
        <end position="300"/>
    </location>
</feature>
<feature type="transmembrane region" description="Helical" evidence="8">
    <location>
        <begin position="519"/>
        <end position="541"/>
    </location>
</feature>
<dbReference type="Proteomes" id="UP000278886">
    <property type="component" value="Chromosome"/>
</dbReference>
<feature type="compositionally biased region" description="Pro residues" evidence="7">
    <location>
        <begin position="83"/>
        <end position="92"/>
    </location>
</feature>
<dbReference type="OrthoDB" id="9809167at2"/>
<evidence type="ECO:0000256" key="8">
    <source>
        <dbReference type="SAM" id="Phobius"/>
    </source>
</evidence>
<feature type="region of interest" description="Disordered" evidence="7">
    <location>
        <begin position="291"/>
        <end position="358"/>
    </location>
</feature>
<sequence length="954" mass="97462">MTEGPPDAAPGETPDDGTATGDGAAANYAAYPPPFGGEPTVSDDDLAAALAAQTAMYTGPITIPVLNSDPVFRPDPAELQADVPPPPDPAPPVAEESDVEAPVYEQPSYEQPVYEQPVYEQAPSAEWPAPEVVLPPVPVPPPPPPAEYIAPDVVAADPEPPTLEQALPPTASEPYAESFPAAVVEPSPEPTPVEGIPLEDFELSREVENEAAAGSTLDAILLLENELRRRQGLAPVEAADTPPVDIDAGFGQVPFAAPAPEPPAFPVDVSAEPPVAEPVFVEPVFAEPVVEAPPSEVEAPPAEPPTSPPGWTPAPDPENEGSPLAEAPAEQAWLSAPPPSFAPPALVEPPVPPTADPAVFTPPPVDVSTLPPPPMTAGVPVDFHDAPPPVVAAVPITPPAFEALIAEPVVDPDMEGIDALDRADLAAPIPVDDTGIASVAPAPVVAAAVAVDAPGAEPAPAREPDSLAIEQLALEPTPLEQRAGHAARLFWLWFAANSSFVMVAVGATLFGLGMSLRQVLVAVVAGVALSALPLGLGTLAGKWSGQPTMVVSRATFGLAGNVLPVILAVLGRVLWGGVSLWLLAGSASVLLDPGADAPGLTVVPLVTVLVGAVLAGIVAVFGYGLLYRVQRVFSILSTVLLVATIALTAEHVDVQTALETDDGSWVLAIGGVVIVFSVVGLAWAQSSSDLARYQRASGSGGANMLWGSFGVILPTLLILGWGALLAASDPELADGLARHPIDALLALVPDWFVLPLFGATALGLLSSAIVTSYSGGLAVVASGLRAPRPIASLIAAVLVGAAAVGLLASGSDTEEIVRDLTTTLAVPVAAWAGIFASEMMIRLRRFHAPSLLAPGGVYPQVRWVSLVGLVVISVVGLGLTSAELPGLDWQGYLLGLFGLAADDPWRSADAGVLVALALGLILPLATAIPVIRRQERPVDATASGGMPAVDALVD</sequence>
<evidence type="ECO:0000256" key="2">
    <source>
        <dbReference type="ARBA" id="ARBA00008974"/>
    </source>
</evidence>
<comment type="subcellular location">
    <subcellularLocation>
        <location evidence="1">Membrane</location>
        <topology evidence="1">Multi-pass membrane protein</topology>
    </subcellularLocation>
</comment>
<dbReference type="EMBL" id="CP032630">
    <property type="protein sequence ID" value="AYF98971.1"/>
    <property type="molecule type" value="Genomic_DNA"/>
</dbReference>
<evidence type="ECO:0000313" key="10">
    <source>
        <dbReference type="Proteomes" id="UP000278886"/>
    </source>
</evidence>
<feature type="transmembrane region" description="Helical" evidence="8">
    <location>
        <begin position="790"/>
        <end position="808"/>
    </location>
</feature>
<feature type="transmembrane region" description="Helical" evidence="8">
    <location>
        <begin position="602"/>
        <end position="626"/>
    </location>
</feature>
<evidence type="ECO:0008006" key="11">
    <source>
        <dbReference type="Google" id="ProtNLM"/>
    </source>
</evidence>